<organism evidence="6 7">
    <name type="scientific">Roseovarius litoreus</name>
    <dbReference type="NCBI Taxonomy" id="1155722"/>
    <lineage>
        <taxon>Bacteria</taxon>
        <taxon>Pseudomonadati</taxon>
        <taxon>Pseudomonadota</taxon>
        <taxon>Alphaproteobacteria</taxon>
        <taxon>Rhodobacterales</taxon>
        <taxon>Roseobacteraceae</taxon>
        <taxon>Roseovarius</taxon>
    </lineage>
</organism>
<evidence type="ECO:0000256" key="1">
    <source>
        <dbReference type="ARBA" id="ARBA00023015"/>
    </source>
</evidence>
<keyword evidence="3" id="KW-0804">Transcription</keyword>
<feature type="DNA-binding region" description="H-T-H motif" evidence="4">
    <location>
        <begin position="56"/>
        <end position="75"/>
    </location>
</feature>
<dbReference type="SUPFAM" id="SSF48498">
    <property type="entry name" value="Tetracyclin repressor-like, C-terminal domain"/>
    <property type="match status" value="1"/>
</dbReference>
<dbReference type="Pfam" id="PF00440">
    <property type="entry name" value="TetR_N"/>
    <property type="match status" value="1"/>
</dbReference>
<dbReference type="InterPro" id="IPR049397">
    <property type="entry name" value="EthR_C"/>
</dbReference>
<evidence type="ECO:0000259" key="5">
    <source>
        <dbReference type="PROSITE" id="PS50977"/>
    </source>
</evidence>
<dbReference type="Pfam" id="PF21313">
    <property type="entry name" value="EthR_C"/>
    <property type="match status" value="1"/>
</dbReference>
<proteinExistence type="predicted"/>
<dbReference type="InterPro" id="IPR009057">
    <property type="entry name" value="Homeodomain-like_sf"/>
</dbReference>
<evidence type="ECO:0000313" key="7">
    <source>
        <dbReference type="Proteomes" id="UP000322545"/>
    </source>
</evidence>
<dbReference type="EMBL" id="FRCB01000005">
    <property type="protein sequence ID" value="SHM19694.1"/>
    <property type="molecule type" value="Genomic_DNA"/>
</dbReference>
<dbReference type="Gene3D" id="1.10.10.60">
    <property type="entry name" value="Homeodomain-like"/>
    <property type="match status" value="1"/>
</dbReference>
<dbReference type="Gene3D" id="1.10.357.10">
    <property type="entry name" value="Tetracycline Repressor, domain 2"/>
    <property type="match status" value="1"/>
</dbReference>
<protein>
    <submittedName>
        <fullName evidence="6">Transcriptional regulator, TetR family</fullName>
    </submittedName>
</protein>
<name>A0A1M7GTI9_9RHOB</name>
<dbReference type="InterPro" id="IPR001647">
    <property type="entry name" value="HTH_TetR"/>
</dbReference>
<feature type="domain" description="HTH tetR-type" evidence="5">
    <location>
        <begin position="33"/>
        <end position="93"/>
    </location>
</feature>
<dbReference type="RefSeq" id="WP_149779711.1">
    <property type="nucleotide sequence ID" value="NZ_FRCB01000005.1"/>
</dbReference>
<evidence type="ECO:0000256" key="2">
    <source>
        <dbReference type="ARBA" id="ARBA00023125"/>
    </source>
</evidence>
<evidence type="ECO:0000256" key="3">
    <source>
        <dbReference type="ARBA" id="ARBA00023163"/>
    </source>
</evidence>
<dbReference type="Proteomes" id="UP000322545">
    <property type="component" value="Unassembled WGS sequence"/>
</dbReference>
<keyword evidence="2 4" id="KW-0238">DNA-binding</keyword>
<evidence type="ECO:0000256" key="4">
    <source>
        <dbReference type="PROSITE-ProRule" id="PRU00335"/>
    </source>
</evidence>
<dbReference type="PANTHER" id="PTHR30055">
    <property type="entry name" value="HTH-TYPE TRANSCRIPTIONAL REGULATOR RUTR"/>
    <property type="match status" value="1"/>
</dbReference>
<reference evidence="6 7" key="1">
    <citation type="submission" date="2016-11" db="EMBL/GenBank/DDBJ databases">
        <authorList>
            <person name="Varghese N."/>
            <person name="Submissions S."/>
        </authorList>
    </citation>
    <scope>NUCLEOTIDE SEQUENCE [LARGE SCALE GENOMIC DNA]</scope>
    <source>
        <strain evidence="6 7">DSM 28249</strain>
    </source>
</reference>
<dbReference type="AlphaFoldDB" id="A0A1M7GTI9"/>
<dbReference type="PROSITE" id="PS50977">
    <property type="entry name" value="HTH_TETR_2"/>
    <property type="match status" value="1"/>
</dbReference>
<dbReference type="InterPro" id="IPR036271">
    <property type="entry name" value="Tet_transcr_reg_TetR-rel_C_sf"/>
</dbReference>
<keyword evidence="1" id="KW-0805">Transcription regulation</keyword>
<dbReference type="InterPro" id="IPR050109">
    <property type="entry name" value="HTH-type_TetR-like_transc_reg"/>
</dbReference>
<sequence>MIPTKKITTRNSKPADGFCEWLAQGRDTLRKGDRTRIDLLIAGSSFLSHNPLERLTVSAICKVAGVAHGTFYLYFKDRNDLVGAVLGAFVDYVQLQMRAAARCAGDTTRNTTEAYMLVFEAHPALMKSLVAAGDAFPEARAAFQRLNHEWIEAVVSSAMRSDKGAPRSRPDLMRRAYALGGMVDQYLTALFVTDDPWVRDLSQDRSEVVDMLTDLWKRGMAQ</sequence>
<dbReference type="GO" id="GO:0000976">
    <property type="term" value="F:transcription cis-regulatory region binding"/>
    <property type="evidence" value="ECO:0007669"/>
    <property type="project" value="TreeGrafter"/>
</dbReference>
<keyword evidence="7" id="KW-1185">Reference proteome</keyword>
<dbReference type="PANTHER" id="PTHR30055:SF234">
    <property type="entry name" value="HTH-TYPE TRANSCRIPTIONAL REGULATOR BETI"/>
    <property type="match status" value="1"/>
</dbReference>
<accession>A0A1M7GTI9</accession>
<evidence type="ECO:0000313" key="6">
    <source>
        <dbReference type="EMBL" id="SHM19694.1"/>
    </source>
</evidence>
<dbReference type="SUPFAM" id="SSF46689">
    <property type="entry name" value="Homeodomain-like"/>
    <property type="match status" value="1"/>
</dbReference>
<dbReference type="GO" id="GO:0003700">
    <property type="term" value="F:DNA-binding transcription factor activity"/>
    <property type="evidence" value="ECO:0007669"/>
    <property type="project" value="TreeGrafter"/>
</dbReference>
<gene>
    <name evidence="6" type="ORF">SAMN05443432_105148</name>
</gene>